<dbReference type="OrthoDB" id="413079at2759"/>
<dbReference type="Pfam" id="PF07690">
    <property type="entry name" value="MFS_1"/>
    <property type="match status" value="1"/>
</dbReference>
<feature type="transmembrane region" description="Helical" evidence="6">
    <location>
        <begin position="246"/>
        <end position="266"/>
    </location>
</feature>
<dbReference type="InterPro" id="IPR011701">
    <property type="entry name" value="MFS"/>
</dbReference>
<sequence>MDAISLRELVTVESAPAVMPSSPAKTYKGQRQDYFEMYGLQRAATIPSSPSRPWPTDSSEDIEMSRPASPVLPSDGVEVLPSITDPYRNRFRFAATCFMQIQNGLNDSAPGALIPYMEKHYDIGYAVVSLIFVGNAMGFIMAAGFIDLLRERLGRARTLCLCQAIMAAAYVPIVCTAPFPVVVVCFFFTGFAMSVGLAISNHYCGSLRNGTAVLGVMHGSYGVGGTVGPLIATSIVAAAHAIWSRFYFITLAMALFNTFFAPWAFAGYEREISPPPPPLVATAAADDSGRPAMVPNPARRLAGMFSALSSRVVLLGALFIFAYQGAEVSISGWVISFLIASRNGDPSSVGYVTSGFWGGITLGRFLLSAPAHRMGEKKFVYGVVVGAAVFELLVWLVPNVIGDAVAVAIVGLLLGPVYPCAASVFMRGMSRSDVVSGLGVISAFGSSGGAAAPFTTGLLAQAVGTFVLHPICIFLFGVMIVCWYALPHRPKRTD</sequence>
<evidence type="ECO:0000313" key="9">
    <source>
        <dbReference type="Proteomes" id="UP000182658"/>
    </source>
</evidence>
<dbReference type="PROSITE" id="PS50850">
    <property type="entry name" value="MFS"/>
    <property type="match status" value="1"/>
</dbReference>
<feature type="transmembrane region" description="Helical" evidence="6">
    <location>
        <begin position="379"/>
        <end position="398"/>
    </location>
</feature>
<feature type="domain" description="Major facilitator superfamily (MFS) profile" evidence="7">
    <location>
        <begin position="310"/>
        <end position="494"/>
    </location>
</feature>
<evidence type="ECO:0000313" key="8">
    <source>
        <dbReference type="EMBL" id="OIW28679.1"/>
    </source>
</evidence>
<dbReference type="AlphaFoldDB" id="A0A1J7IM75"/>
<dbReference type="PANTHER" id="PTHR23514:SF6">
    <property type="entry name" value="MAJOR FACILITATOR SUPERFAMILY (MFS) PROFILE DOMAIN-CONTAINING PROTEIN"/>
    <property type="match status" value="1"/>
</dbReference>
<evidence type="ECO:0000256" key="5">
    <source>
        <dbReference type="SAM" id="MobiDB-lite"/>
    </source>
</evidence>
<evidence type="ECO:0000256" key="2">
    <source>
        <dbReference type="ARBA" id="ARBA00022692"/>
    </source>
</evidence>
<feature type="transmembrane region" description="Helical" evidence="6">
    <location>
        <begin position="348"/>
        <end position="367"/>
    </location>
</feature>
<dbReference type="Proteomes" id="UP000182658">
    <property type="component" value="Unassembled WGS sequence"/>
</dbReference>
<feature type="transmembrane region" description="Helical" evidence="6">
    <location>
        <begin position="466"/>
        <end position="486"/>
    </location>
</feature>
<proteinExistence type="predicted"/>
<evidence type="ECO:0000259" key="7">
    <source>
        <dbReference type="PROSITE" id="PS50850"/>
    </source>
</evidence>
<dbReference type="InterPro" id="IPR020846">
    <property type="entry name" value="MFS_dom"/>
</dbReference>
<dbReference type="FunFam" id="1.20.1250.20:FF:000308">
    <property type="entry name" value="MFS efflux transporter"/>
    <property type="match status" value="1"/>
</dbReference>
<dbReference type="EMBL" id="KV875098">
    <property type="protein sequence ID" value="OIW28679.1"/>
    <property type="molecule type" value="Genomic_DNA"/>
</dbReference>
<feature type="transmembrane region" description="Helical" evidence="6">
    <location>
        <begin position="179"/>
        <end position="199"/>
    </location>
</feature>
<feature type="region of interest" description="Disordered" evidence="5">
    <location>
        <begin position="46"/>
        <end position="68"/>
    </location>
</feature>
<feature type="transmembrane region" description="Helical" evidence="6">
    <location>
        <begin position="220"/>
        <end position="240"/>
    </location>
</feature>
<dbReference type="SUPFAM" id="SSF103473">
    <property type="entry name" value="MFS general substrate transporter"/>
    <property type="match status" value="1"/>
</dbReference>
<dbReference type="InParanoid" id="A0A1J7IM75"/>
<evidence type="ECO:0000256" key="6">
    <source>
        <dbReference type="SAM" id="Phobius"/>
    </source>
</evidence>
<dbReference type="FunFam" id="1.20.1250.20:FF:000286">
    <property type="entry name" value="MFS efflux transporter"/>
    <property type="match status" value="1"/>
</dbReference>
<keyword evidence="9" id="KW-1185">Reference proteome</keyword>
<feature type="transmembrane region" description="Helical" evidence="6">
    <location>
        <begin position="404"/>
        <end position="426"/>
    </location>
</feature>
<evidence type="ECO:0000256" key="4">
    <source>
        <dbReference type="ARBA" id="ARBA00023136"/>
    </source>
</evidence>
<dbReference type="Gene3D" id="1.20.1250.20">
    <property type="entry name" value="MFS general substrate transporter like domains"/>
    <property type="match status" value="2"/>
</dbReference>
<name>A0A1J7IM75_9PEZI</name>
<reference evidence="8 9" key="1">
    <citation type="submission" date="2016-10" db="EMBL/GenBank/DDBJ databases">
        <title>Draft genome sequence of Coniochaeta ligniaria NRRL30616, a lignocellulolytic fungus for bioabatement of inhibitors in plant biomass hydrolysates.</title>
        <authorList>
            <consortium name="DOE Joint Genome Institute"/>
            <person name="Jimenez D.J."/>
            <person name="Hector R.E."/>
            <person name="Riley R."/>
            <person name="Sun H."/>
            <person name="Grigoriev I.V."/>
            <person name="Van Elsas J.D."/>
            <person name="Nichols N.N."/>
        </authorList>
    </citation>
    <scope>NUCLEOTIDE SEQUENCE [LARGE SCALE GENOMIC DNA]</scope>
    <source>
        <strain evidence="8 9">NRRL 30616</strain>
    </source>
</reference>
<dbReference type="PANTHER" id="PTHR23514">
    <property type="entry name" value="BYPASS OF STOP CODON PROTEIN 6"/>
    <property type="match status" value="1"/>
</dbReference>
<evidence type="ECO:0000256" key="1">
    <source>
        <dbReference type="ARBA" id="ARBA00004141"/>
    </source>
</evidence>
<dbReference type="GO" id="GO:0016020">
    <property type="term" value="C:membrane"/>
    <property type="evidence" value="ECO:0007669"/>
    <property type="project" value="UniProtKB-SubCell"/>
</dbReference>
<comment type="subcellular location">
    <subcellularLocation>
        <location evidence="1">Membrane</location>
        <topology evidence="1">Multi-pass membrane protein</topology>
    </subcellularLocation>
</comment>
<feature type="transmembrane region" description="Helical" evidence="6">
    <location>
        <begin position="438"/>
        <end position="460"/>
    </location>
</feature>
<keyword evidence="4 6" id="KW-0472">Membrane</keyword>
<protein>
    <submittedName>
        <fullName evidence="8">MFS general substrate transporter</fullName>
    </submittedName>
</protein>
<dbReference type="GO" id="GO:0022857">
    <property type="term" value="F:transmembrane transporter activity"/>
    <property type="evidence" value="ECO:0007669"/>
    <property type="project" value="InterPro"/>
</dbReference>
<feature type="transmembrane region" description="Helical" evidence="6">
    <location>
        <begin position="312"/>
        <end position="336"/>
    </location>
</feature>
<gene>
    <name evidence="8" type="ORF">CONLIGDRAFT_389964</name>
</gene>
<organism evidence="8 9">
    <name type="scientific">Coniochaeta ligniaria NRRL 30616</name>
    <dbReference type="NCBI Taxonomy" id="1408157"/>
    <lineage>
        <taxon>Eukaryota</taxon>
        <taxon>Fungi</taxon>
        <taxon>Dikarya</taxon>
        <taxon>Ascomycota</taxon>
        <taxon>Pezizomycotina</taxon>
        <taxon>Sordariomycetes</taxon>
        <taxon>Sordariomycetidae</taxon>
        <taxon>Coniochaetales</taxon>
        <taxon>Coniochaetaceae</taxon>
        <taxon>Coniochaeta</taxon>
    </lineage>
</organism>
<keyword evidence="2 6" id="KW-0812">Transmembrane</keyword>
<accession>A0A1J7IM75</accession>
<dbReference type="InterPro" id="IPR036259">
    <property type="entry name" value="MFS_trans_sf"/>
</dbReference>
<evidence type="ECO:0000256" key="3">
    <source>
        <dbReference type="ARBA" id="ARBA00022989"/>
    </source>
</evidence>
<dbReference type="InterPro" id="IPR051788">
    <property type="entry name" value="MFS_Transporter"/>
</dbReference>
<keyword evidence="3 6" id="KW-1133">Transmembrane helix</keyword>
<feature type="transmembrane region" description="Helical" evidence="6">
    <location>
        <begin position="123"/>
        <end position="149"/>
    </location>
</feature>